<proteinExistence type="predicted"/>
<feature type="compositionally biased region" description="Polar residues" evidence="1">
    <location>
        <begin position="337"/>
        <end position="348"/>
    </location>
</feature>
<sequence>MTVEVDLLGALAAQIRRTTSPEQQARFAASGQADFALASGVAGGVMPTAAGSAQMPLSSKRMKENFLNFDVEGALGDYWPQNRRQNASGATGTSAAAAPTCSSDYPRLSSALPLSTSQRGTMRATAATKQGAIAGADSSVLVNHDMPHWSQRDVVANKSMPDKAELKQKLNQLLPQKHTVDVSELLAASRAQVPQAQYSASVTTNAAAAVAVPVTAESSAHPQSVPVANNYSSSSLGAPRTSYPDSKIECFVSMEQHLQHLLTVIQERPQDALAEAVHLCHKLRMNEKQRAQFMGVAQSLIQKHQALQRQQQAAVTPSQPLQGQASASSAVQGSRQNNTSYDAGSGVQLATPTFTGLTPTAMEGANAFAYPNVNLGAGRGPEGVSEQITLASPQERAVAAAISAQSQAHEAWGQDNNAALAYGADAVVDISAVNAAEDQAARAAAQAAAAQAAAQAAAAQAAQTGSASANSADQDTYSGHKKSSSWLNEDPNAFAVFQHGSDIRSDVIDQELARVERRQQELDAAEMQHMQQLLPQMESYFNFLDEISEQLRTEAIKSYKDQERSDSSKKLEDTNTALGKLATPRFRDIKVSEQDLAAEAQAQAQGAAATAATPAASAAATAAAGAGAVSDVDDVLQQQTTTGYDVNDPRHLGAQMVSSISLAANDPSIDPVDAMKGVPSVGAANAAAAASALQPVSKSDQLAPAVDLGATAAGVAPMPATAAPKAPETLQVVAASAVQPDRCAVDLHAPAAQGDQVVSSAMPAASAAATAPVAAGAASTAGAGAVVSLAPQAHDQSFTAPQGAVQKVDGTVDTTAQDQALAAMAANMAQTHAAKRQARNSQELSALKQQEADAALNALDMMTQHIDEQNHLLEQHGAAAWYAIHDTLAVGNRNLKVHLAKRPKLAVSSVHNFLADSSSDQAPRRIRLFNPPLADNCGMGNVSLVELQQDQQLMAQILSQEQACSENLRLRMAAQTPQHETLAPEQVVVKLRDPQATAAAAQPLATGQLLSIVSMIPHAKLPADLAMRTAQMANNASNAANMALPQGNAQQVVPSRGYQYRGPQLPEVPDYIKEAQESFNDSYGVDAAALPAAPAAPAVAAAENPASQPSPAVPMNAAIDSNAAIAGRVVQAPAAAAAPAPALALAGEDQGSDDDDYGANGGGAGFGDAGFGGGGGGAMEGINFDSNEPGDDDDYGGSFSGNVELDLGSSFDEPSGGVIGVPESDLEYEAASEPEEAWAAGGNTGSAVALRSGHWSNISGKKRLNYEDYLPQVAEQDQWYHLIVQAFAETPMLQAMLTNVERVLDPQDANHWILRVDQHEDLSLFSEISAMSLRGGSHNAHGGGLWQMVQERLEAVCGHALRIDIENTDSIPENAPLRLAQRLEEQAKEQARQELSQVQGLTSLLSQLNENMQSVSIEIYQDQVPATVEKKP</sequence>
<organism evidence="2 3">
    <name type="scientific">Candidatus Anaerobiospirillum pullistercoris</name>
    <dbReference type="NCBI Taxonomy" id="2838452"/>
    <lineage>
        <taxon>Bacteria</taxon>
        <taxon>Pseudomonadati</taxon>
        <taxon>Pseudomonadota</taxon>
        <taxon>Gammaproteobacteria</taxon>
        <taxon>Aeromonadales</taxon>
        <taxon>Succinivibrionaceae</taxon>
        <taxon>Anaerobiospirillum</taxon>
    </lineage>
</organism>
<feature type="compositionally biased region" description="Low complexity" evidence="1">
    <location>
        <begin position="87"/>
        <end position="98"/>
    </location>
</feature>
<dbReference type="EMBL" id="DXEV01000068">
    <property type="protein sequence ID" value="HIX56505.1"/>
    <property type="molecule type" value="Genomic_DNA"/>
</dbReference>
<reference evidence="2" key="2">
    <citation type="submission" date="2021-04" db="EMBL/GenBank/DDBJ databases">
        <authorList>
            <person name="Gilroy R."/>
        </authorList>
    </citation>
    <scope>NUCLEOTIDE SEQUENCE</scope>
    <source>
        <strain evidence="2">USASDec5-558</strain>
    </source>
</reference>
<feature type="region of interest" description="Disordered" evidence="1">
    <location>
        <begin position="80"/>
        <end position="102"/>
    </location>
</feature>
<name>A0A9D1WCF1_9GAMM</name>
<reference evidence="2" key="1">
    <citation type="journal article" date="2021" name="PeerJ">
        <title>Extensive microbial diversity within the chicken gut microbiome revealed by metagenomics and culture.</title>
        <authorList>
            <person name="Gilroy R."/>
            <person name="Ravi A."/>
            <person name="Getino M."/>
            <person name="Pursley I."/>
            <person name="Horton D.L."/>
            <person name="Alikhan N.F."/>
            <person name="Baker D."/>
            <person name="Gharbi K."/>
            <person name="Hall N."/>
            <person name="Watson M."/>
            <person name="Adriaenssens E.M."/>
            <person name="Foster-Nyarko E."/>
            <person name="Jarju S."/>
            <person name="Secka A."/>
            <person name="Antonio M."/>
            <person name="Oren A."/>
            <person name="Chaudhuri R.R."/>
            <person name="La Ragione R."/>
            <person name="Hildebrand F."/>
            <person name="Pallen M.J."/>
        </authorList>
    </citation>
    <scope>NUCLEOTIDE SEQUENCE</scope>
    <source>
        <strain evidence="2">USASDec5-558</strain>
    </source>
</reference>
<comment type="caution">
    <text evidence="2">The sequence shown here is derived from an EMBL/GenBank/DDBJ whole genome shotgun (WGS) entry which is preliminary data.</text>
</comment>
<feature type="compositionally biased region" description="Low complexity" evidence="1">
    <location>
        <begin position="322"/>
        <end position="336"/>
    </location>
</feature>
<evidence type="ECO:0000256" key="1">
    <source>
        <dbReference type="SAM" id="MobiDB-lite"/>
    </source>
</evidence>
<feature type="region of interest" description="Disordered" evidence="1">
    <location>
        <begin position="1177"/>
        <end position="1215"/>
    </location>
</feature>
<feature type="region of interest" description="Disordered" evidence="1">
    <location>
        <begin position="218"/>
        <end position="238"/>
    </location>
</feature>
<dbReference type="Proteomes" id="UP000886829">
    <property type="component" value="Unassembled WGS sequence"/>
</dbReference>
<gene>
    <name evidence="2" type="ORF">H9850_03420</name>
</gene>
<evidence type="ECO:0000313" key="2">
    <source>
        <dbReference type="EMBL" id="HIX56505.1"/>
    </source>
</evidence>
<evidence type="ECO:0000313" key="3">
    <source>
        <dbReference type="Proteomes" id="UP000886829"/>
    </source>
</evidence>
<accession>A0A9D1WCF1</accession>
<protein>
    <submittedName>
        <fullName evidence="2">Uncharacterized protein</fullName>
    </submittedName>
</protein>
<feature type="compositionally biased region" description="Polar residues" evidence="1">
    <location>
        <begin position="226"/>
        <end position="236"/>
    </location>
</feature>
<feature type="region of interest" description="Disordered" evidence="1">
    <location>
        <begin position="311"/>
        <end position="348"/>
    </location>
</feature>